<feature type="modified residue" description="4-aspartylphosphate" evidence="2">
    <location>
        <position position="51"/>
    </location>
</feature>
<name>A0ABY4AKZ9_9BURK</name>
<dbReference type="PANTHER" id="PTHR44591">
    <property type="entry name" value="STRESS RESPONSE REGULATOR PROTEIN 1"/>
    <property type="match status" value="1"/>
</dbReference>
<reference evidence="4 5" key="1">
    <citation type="submission" date="2020-11" db="EMBL/GenBank/DDBJ databases">
        <title>Algicoccus daihaiensis sp.nov., isolated from Daihai Lake in Inner Mongolia.</title>
        <authorList>
            <person name="Kai J."/>
        </authorList>
    </citation>
    <scope>NUCLEOTIDE SEQUENCE [LARGE SCALE GENOMIC DNA]</scope>
    <source>
        <strain evidence="5">f23</strain>
    </source>
</reference>
<keyword evidence="1 2" id="KW-0597">Phosphoprotein</keyword>
<proteinExistence type="predicted"/>
<sequence>MRVLVVDDETDFRESLIEILEIKGHTALGAGSVAEYFTLQAANRFDLVVIDRQLPDGNGLEILQHIRKTHKVPAVLITGSAEFKTADPVSEAVPDLCIAKPFAVQPLLDFIEQLRAQTST</sequence>
<evidence type="ECO:0000256" key="1">
    <source>
        <dbReference type="ARBA" id="ARBA00022553"/>
    </source>
</evidence>
<evidence type="ECO:0000256" key="2">
    <source>
        <dbReference type="PROSITE-ProRule" id="PRU00169"/>
    </source>
</evidence>
<dbReference type="SUPFAM" id="SSF52172">
    <property type="entry name" value="CheY-like"/>
    <property type="match status" value="1"/>
</dbReference>
<accession>A0ABY4AKZ9</accession>
<dbReference type="InterPro" id="IPR001789">
    <property type="entry name" value="Sig_transdc_resp-reg_receiver"/>
</dbReference>
<dbReference type="EMBL" id="CP063982">
    <property type="protein sequence ID" value="UOD50090.1"/>
    <property type="molecule type" value="Genomic_DNA"/>
</dbReference>
<dbReference type="InterPro" id="IPR011006">
    <property type="entry name" value="CheY-like_superfamily"/>
</dbReference>
<dbReference type="PROSITE" id="PS50110">
    <property type="entry name" value="RESPONSE_REGULATORY"/>
    <property type="match status" value="1"/>
</dbReference>
<protein>
    <submittedName>
        <fullName evidence="4">Response regulator</fullName>
    </submittedName>
</protein>
<evidence type="ECO:0000313" key="5">
    <source>
        <dbReference type="Proteomes" id="UP000831607"/>
    </source>
</evidence>
<dbReference type="Pfam" id="PF00072">
    <property type="entry name" value="Response_reg"/>
    <property type="match status" value="1"/>
</dbReference>
<dbReference type="RefSeq" id="WP_243478487.1">
    <property type="nucleotide sequence ID" value="NZ_CP063982.1"/>
</dbReference>
<dbReference type="CDD" id="cd00156">
    <property type="entry name" value="REC"/>
    <property type="match status" value="1"/>
</dbReference>
<dbReference type="Proteomes" id="UP000831607">
    <property type="component" value="Chromosome"/>
</dbReference>
<evidence type="ECO:0000313" key="4">
    <source>
        <dbReference type="EMBL" id="UOD50090.1"/>
    </source>
</evidence>
<dbReference type="Gene3D" id="3.40.50.2300">
    <property type="match status" value="1"/>
</dbReference>
<dbReference type="InterPro" id="IPR050595">
    <property type="entry name" value="Bact_response_regulator"/>
</dbReference>
<evidence type="ECO:0000259" key="3">
    <source>
        <dbReference type="PROSITE" id="PS50110"/>
    </source>
</evidence>
<dbReference type="SMART" id="SM00448">
    <property type="entry name" value="REC"/>
    <property type="match status" value="1"/>
</dbReference>
<organism evidence="4 5">
    <name type="scientific">Orrella daihaiensis</name>
    <dbReference type="NCBI Taxonomy" id="2782176"/>
    <lineage>
        <taxon>Bacteria</taxon>
        <taxon>Pseudomonadati</taxon>
        <taxon>Pseudomonadota</taxon>
        <taxon>Betaproteobacteria</taxon>
        <taxon>Burkholderiales</taxon>
        <taxon>Alcaligenaceae</taxon>
        <taxon>Orrella</taxon>
    </lineage>
</organism>
<dbReference type="PANTHER" id="PTHR44591:SF3">
    <property type="entry name" value="RESPONSE REGULATORY DOMAIN-CONTAINING PROTEIN"/>
    <property type="match status" value="1"/>
</dbReference>
<gene>
    <name evidence="4" type="ORF">DHf2319_11710</name>
</gene>
<keyword evidence="5" id="KW-1185">Reference proteome</keyword>
<feature type="domain" description="Response regulatory" evidence="3">
    <location>
        <begin position="2"/>
        <end position="115"/>
    </location>
</feature>